<name>A0ABZ0PB81_9BACT</name>
<dbReference type="GeneID" id="94493757"/>
<dbReference type="Proteomes" id="UP001303601">
    <property type="component" value="Chromosome"/>
</dbReference>
<reference evidence="1" key="1">
    <citation type="submission" date="2023-11" db="EMBL/GenBank/DDBJ databases">
        <title>Completed genome sequence of Mycoplasma equirhinis type strain M432/72.</title>
        <authorList>
            <person name="Spergser J."/>
        </authorList>
    </citation>
    <scope>NUCLEOTIDE SEQUENCE [LARGE SCALE GENOMIC DNA]</scope>
    <source>
        <strain evidence="1">M432/72</strain>
    </source>
</reference>
<accession>A0ABZ0PB81</accession>
<evidence type="ECO:0000313" key="1">
    <source>
        <dbReference type="EMBL" id="WPB53849.1"/>
    </source>
</evidence>
<sequence>MQLDPFVFIAAENISPLNLQNVNIKIIEHNQIEIIFNKNNVDYYLLLRQLTQYRKLQITTNYYLFKKIFDKYCILNKLNANCEIENLLTRQVQNITASQKFI</sequence>
<organism evidence="1 2">
    <name type="scientific">Metamycoplasma equirhinis</name>
    <dbReference type="NCBI Taxonomy" id="92402"/>
    <lineage>
        <taxon>Bacteria</taxon>
        <taxon>Bacillati</taxon>
        <taxon>Mycoplasmatota</taxon>
        <taxon>Mycoplasmoidales</taxon>
        <taxon>Metamycoplasmataceae</taxon>
        <taxon>Metamycoplasma</taxon>
    </lineage>
</organism>
<protein>
    <submittedName>
        <fullName evidence="1">Uncharacterized protein</fullName>
    </submittedName>
</protein>
<evidence type="ECO:0000313" key="2">
    <source>
        <dbReference type="Proteomes" id="UP001303601"/>
    </source>
</evidence>
<gene>
    <name evidence="1" type="ORF">R9B83_02560</name>
</gene>
<proteinExistence type="predicted"/>
<dbReference type="RefSeq" id="WP_140031304.1">
    <property type="nucleotide sequence ID" value="NZ_CP137845.1"/>
</dbReference>
<dbReference type="EMBL" id="CP137845">
    <property type="protein sequence ID" value="WPB53849.1"/>
    <property type="molecule type" value="Genomic_DNA"/>
</dbReference>
<keyword evidence="2" id="KW-1185">Reference proteome</keyword>